<dbReference type="VEuPathDB" id="FungiDB:RhiirFUN_017431"/>
<protein>
    <submittedName>
        <fullName evidence="1">Uncharacterized protein</fullName>
    </submittedName>
</protein>
<evidence type="ECO:0000313" key="2">
    <source>
        <dbReference type="Proteomes" id="UP000684084"/>
    </source>
</evidence>
<gene>
    <name evidence="1" type="ORF">CHRIB12_LOCUS7736</name>
</gene>
<dbReference type="OrthoDB" id="2451454at2759"/>
<name>A0A916E4Q1_9GLOM</name>
<dbReference type="Proteomes" id="UP000684084">
    <property type="component" value="Unassembled WGS sequence"/>
</dbReference>
<accession>A0A916E4Q1</accession>
<dbReference type="EMBL" id="CAGKOT010000014">
    <property type="protein sequence ID" value="CAB5359505.1"/>
    <property type="molecule type" value="Genomic_DNA"/>
</dbReference>
<dbReference type="AlphaFoldDB" id="A0A916E4Q1"/>
<proteinExistence type="predicted"/>
<evidence type="ECO:0000313" key="1">
    <source>
        <dbReference type="EMBL" id="CAB5359505.1"/>
    </source>
</evidence>
<sequence length="145" mass="16473">MSTSTSSTQKKKVLAPGHILHWYFIDAFRGSRYLSALRSRGYVPYSHVFMKYWEKLLLSGGFTAKYDMAILVTSDKVRGLTTVLSLVLPVYIGHTMFCDGVRSNRVIVLCCPIDVCILYGNKDDTIHSFILFISERVTRLVRVIS</sequence>
<comment type="caution">
    <text evidence="1">The sequence shown here is derived from an EMBL/GenBank/DDBJ whole genome shotgun (WGS) entry which is preliminary data.</text>
</comment>
<reference evidence="1" key="1">
    <citation type="submission" date="2020-05" db="EMBL/GenBank/DDBJ databases">
        <authorList>
            <person name="Rincon C."/>
            <person name="Sanders R I."/>
            <person name="Robbins C."/>
            <person name="Chaturvedi A."/>
        </authorList>
    </citation>
    <scope>NUCLEOTIDE SEQUENCE</scope>
    <source>
        <strain evidence="1">CHB12</strain>
    </source>
</reference>
<organism evidence="1 2">
    <name type="scientific">Rhizophagus irregularis</name>
    <dbReference type="NCBI Taxonomy" id="588596"/>
    <lineage>
        <taxon>Eukaryota</taxon>
        <taxon>Fungi</taxon>
        <taxon>Fungi incertae sedis</taxon>
        <taxon>Mucoromycota</taxon>
        <taxon>Glomeromycotina</taxon>
        <taxon>Glomeromycetes</taxon>
        <taxon>Glomerales</taxon>
        <taxon>Glomeraceae</taxon>
        <taxon>Rhizophagus</taxon>
    </lineage>
</organism>